<dbReference type="Proteomes" id="UP000295210">
    <property type="component" value="Unassembled WGS sequence"/>
</dbReference>
<dbReference type="OrthoDB" id="119708at2"/>
<sequence>MAILDAQMTTKRGKIRGRESRNQTLTTKVTATEYRTVEDAARAEAKTTGEWLRDLALDAVASRAEGGSEKIMLPEIVGVRLLLVNALRSVAIGQTMTPEAFDKLLDQIGTAKHELAGKLLAEERR</sequence>
<organism evidence="1 2">
    <name type="scientific">Acidipila rosea</name>
    <dbReference type="NCBI Taxonomy" id="768535"/>
    <lineage>
        <taxon>Bacteria</taxon>
        <taxon>Pseudomonadati</taxon>
        <taxon>Acidobacteriota</taxon>
        <taxon>Terriglobia</taxon>
        <taxon>Terriglobales</taxon>
        <taxon>Acidobacteriaceae</taxon>
        <taxon>Acidipila</taxon>
    </lineage>
</organism>
<dbReference type="EMBL" id="SMGK01000009">
    <property type="protein sequence ID" value="TCK68476.1"/>
    <property type="molecule type" value="Genomic_DNA"/>
</dbReference>
<protein>
    <submittedName>
        <fullName evidence="1">Uncharacterized protein</fullName>
    </submittedName>
</protein>
<dbReference type="AlphaFoldDB" id="A0A4R1KTH9"/>
<name>A0A4R1KTH9_9BACT</name>
<keyword evidence="2" id="KW-1185">Reference proteome</keyword>
<evidence type="ECO:0000313" key="2">
    <source>
        <dbReference type="Proteomes" id="UP000295210"/>
    </source>
</evidence>
<reference evidence="1 2" key="1">
    <citation type="submission" date="2019-03" db="EMBL/GenBank/DDBJ databases">
        <title>Genomic Encyclopedia of Type Strains, Phase IV (KMG-IV): sequencing the most valuable type-strain genomes for metagenomic binning, comparative biology and taxonomic classification.</title>
        <authorList>
            <person name="Goeker M."/>
        </authorList>
    </citation>
    <scope>NUCLEOTIDE SEQUENCE [LARGE SCALE GENOMIC DNA]</scope>
    <source>
        <strain evidence="1 2">DSM 103428</strain>
    </source>
</reference>
<proteinExistence type="predicted"/>
<dbReference type="RefSeq" id="WP_131999551.1">
    <property type="nucleotide sequence ID" value="NZ_SMGK01000009.1"/>
</dbReference>
<gene>
    <name evidence="1" type="ORF">C7378_3555</name>
</gene>
<comment type="caution">
    <text evidence="1">The sequence shown here is derived from an EMBL/GenBank/DDBJ whole genome shotgun (WGS) entry which is preliminary data.</text>
</comment>
<evidence type="ECO:0000313" key="1">
    <source>
        <dbReference type="EMBL" id="TCK68476.1"/>
    </source>
</evidence>
<accession>A0A4R1KTH9</accession>